<evidence type="ECO:0000256" key="1">
    <source>
        <dbReference type="SAM" id="MobiDB-lite"/>
    </source>
</evidence>
<accession>A0A1Z5KDF0</accession>
<feature type="compositionally biased region" description="Acidic residues" evidence="1">
    <location>
        <begin position="181"/>
        <end position="205"/>
    </location>
</feature>
<dbReference type="InParanoid" id="A0A1Z5KDF0"/>
<comment type="caution">
    <text evidence="2">The sequence shown here is derived from an EMBL/GenBank/DDBJ whole genome shotgun (WGS) entry which is preliminary data.</text>
</comment>
<dbReference type="EMBL" id="BDSP01000207">
    <property type="protein sequence ID" value="GAX24216.1"/>
    <property type="molecule type" value="Genomic_DNA"/>
</dbReference>
<evidence type="ECO:0000313" key="2">
    <source>
        <dbReference type="EMBL" id="GAX24216.1"/>
    </source>
</evidence>
<gene>
    <name evidence="2" type="ORF">FisN_4Lu592</name>
</gene>
<dbReference type="Proteomes" id="UP000198406">
    <property type="component" value="Unassembled WGS sequence"/>
</dbReference>
<proteinExistence type="predicted"/>
<keyword evidence="3" id="KW-1185">Reference proteome</keyword>
<reference evidence="2 3" key="1">
    <citation type="journal article" date="2015" name="Plant Cell">
        <title>Oil accumulation by the oleaginous diatom Fistulifera solaris as revealed by the genome and transcriptome.</title>
        <authorList>
            <person name="Tanaka T."/>
            <person name="Maeda Y."/>
            <person name="Veluchamy A."/>
            <person name="Tanaka M."/>
            <person name="Abida H."/>
            <person name="Marechal E."/>
            <person name="Bowler C."/>
            <person name="Muto M."/>
            <person name="Sunaga Y."/>
            <person name="Tanaka M."/>
            <person name="Yoshino T."/>
            <person name="Taniguchi T."/>
            <person name="Fukuda Y."/>
            <person name="Nemoto M."/>
            <person name="Matsumoto M."/>
            <person name="Wong P.S."/>
            <person name="Aburatani S."/>
            <person name="Fujibuchi W."/>
        </authorList>
    </citation>
    <scope>NUCLEOTIDE SEQUENCE [LARGE SCALE GENOMIC DNA]</scope>
    <source>
        <strain evidence="2 3">JPCC DA0580</strain>
    </source>
</reference>
<name>A0A1Z5KDF0_FISSO</name>
<dbReference type="AlphaFoldDB" id="A0A1Z5KDF0"/>
<organism evidence="2 3">
    <name type="scientific">Fistulifera solaris</name>
    <name type="common">Oleaginous diatom</name>
    <dbReference type="NCBI Taxonomy" id="1519565"/>
    <lineage>
        <taxon>Eukaryota</taxon>
        <taxon>Sar</taxon>
        <taxon>Stramenopiles</taxon>
        <taxon>Ochrophyta</taxon>
        <taxon>Bacillariophyta</taxon>
        <taxon>Bacillariophyceae</taxon>
        <taxon>Bacillariophycidae</taxon>
        <taxon>Naviculales</taxon>
        <taxon>Naviculaceae</taxon>
        <taxon>Fistulifera</taxon>
    </lineage>
</organism>
<feature type="region of interest" description="Disordered" evidence="1">
    <location>
        <begin position="170"/>
        <end position="205"/>
    </location>
</feature>
<protein>
    <submittedName>
        <fullName evidence="2">Uncharacterized protein</fullName>
    </submittedName>
</protein>
<dbReference type="OrthoDB" id="46691at2759"/>
<evidence type="ECO:0000313" key="3">
    <source>
        <dbReference type="Proteomes" id="UP000198406"/>
    </source>
</evidence>
<sequence length="221" mass="24867">MSAQPQNKQGRIPLALQAVFLASNRGKEVHKPPPEKAANKVFFRNWLFQKASTSISRGKKSQIVQTADVKAPTETKKRPALRKTDSTDNLLNPQAYMDAMLRYRGYSTKRYHTLQSGYYNKPSPHQRASYNIHLIGLILDNPKDALPDDMACMVAAGKLSPQEARMLTEDNEATEAMSNDGSEDYSDDDDSEYDSENDDWDEEDEELLDVLGGLPQIAIRE</sequence>